<dbReference type="PANTHER" id="PTHR11690:SF288">
    <property type="entry name" value="AMILORIDE-SENSITIVE NA+ CHANNEL-RELATED"/>
    <property type="match status" value="1"/>
</dbReference>
<evidence type="ECO:0000256" key="6">
    <source>
        <dbReference type="ARBA" id="ARBA00022989"/>
    </source>
</evidence>
<dbReference type="Gene3D" id="2.60.470.10">
    <property type="entry name" value="Acid-sensing ion channels like domains"/>
    <property type="match status" value="1"/>
</dbReference>
<comment type="similarity">
    <text evidence="2 12">Belongs to the amiloride-sensitive sodium channel (TC 1.A.6) family.</text>
</comment>
<gene>
    <name evidence="13" type="ORF">ODALV1_LOCUS2192</name>
</gene>
<keyword evidence="9" id="KW-0472">Membrane</keyword>
<proteinExistence type="inferred from homology"/>
<keyword evidence="7" id="KW-0915">Sodium</keyword>
<evidence type="ECO:0000256" key="8">
    <source>
        <dbReference type="ARBA" id="ARBA00023065"/>
    </source>
</evidence>
<evidence type="ECO:0000313" key="14">
    <source>
        <dbReference type="Proteomes" id="UP001642540"/>
    </source>
</evidence>
<dbReference type="InterPro" id="IPR001873">
    <property type="entry name" value="ENaC"/>
</dbReference>
<keyword evidence="3 12" id="KW-0813">Transport</keyword>
<comment type="subcellular location">
    <subcellularLocation>
        <location evidence="1">Membrane</location>
        <topology evidence="1">Multi-pass membrane protein</topology>
    </subcellularLocation>
</comment>
<organism evidence="13 14">
    <name type="scientific">Orchesella dallaii</name>
    <dbReference type="NCBI Taxonomy" id="48710"/>
    <lineage>
        <taxon>Eukaryota</taxon>
        <taxon>Metazoa</taxon>
        <taxon>Ecdysozoa</taxon>
        <taxon>Arthropoda</taxon>
        <taxon>Hexapoda</taxon>
        <taxon>Collembola</taxon>
        <taxon>Entomobryomorpha</taxon>
        <taxon>Entomobryoidea</taxon>
        <taxon>Orchesellidae</taxon>
        <taxon>Orchesellinae</taxon>
        <taxon>Orchesella</taxon>
    </lineage>
</organism>
<keyword evidence="10 12" id="KW-0739">Sodium transport</keyword>
<evidence type="ECO:0000256" key="2">
    <source>
        <dbReference type="ARBA" id="ARBA00007193"/>
    </source>
</evidence>
<evidence type="ECO:0000256" key="1">
    <source>
        <dbReference type="ARBA" id="ARBA00004141"/>
    </source>
</evidence>
<evidence type="ECO:0008006" key="15">
    <source>
        <dbReference type="Google" id="ProtNLM"/>
    </source>
</evidence>
<dbReference type="Pfam" id="PF00858">
    <property type="entry name" value="ASC"/>
    <property type="match status" value="1"/>
</dbReference>
<evidence type="ECO:0000256" key="5">
    <source>
        <dbReference type="ARBA" id="ARBA00022692"/>
    </source>
</evidence>
<dbReference type="EMBL" id="CAXLJM020000007">
    <property type="protein sequence ID" value="CAL8072488.1"/>
    <property type="molecule type" value="Genomic_DNA"/>
</dbReference>
<keyword evidence="11 12" id="KW-0407">Ion channel</keyword>
<keyword evidence="5 12" id="KW-0812">Transmembrane</keyword>
<comment type="caution">
    <text evidence="13">The sequence shown here is derived from an EMBL/GenBank/DDBJ whole genome shotgun (WGS) entry which is preliminary data.</text>
</comment>
<dbReference type="Proteomes" id="UP001642540">
    <property type="component" value="Unassembled WGS sequence"/>
</dbReference>
<evidence type="ECO:0000313" key="13">
    <source>
        <dbReference type="EMBL" id="CAL8072488.1"/>
    </source>
</evidence>
<dbReference type="PANTHER" id="PTHR11690">
    <property type="entry name" value="AMILORIDE-SENSITIVE SODIUM CHANNEL-RELATED"/>
    <property type="match status" value="1"/>
</dbReference>
<evidence type="ECO:0000256" key="10">
    <source>
        <dbReference type="ARBA" id="ARBA00023201"/>
    </source>
</evidence>
<evidence type="ECO:0000256" key="12">
    <source>
        <dbReference type="RuleBase" id="RU000679"/>
    </source>
</evidence>
<sequence length="365" mass="41809">MSLTQRLKAFGDLYDLNHICEASTTFAQRFNVSNRNVVEQSLLDQVLRLRRQLPGSDPTQILRKTTQNCSELILLCLWLDQEQDCSTFFQGIETDYGYCCTFNVVPLTLLLKYRNDSRDDPQVVKDWHDVNEATGHNVLLPAIEKDKNVPTPKYPYRQVYHGRSSGLSVLLDPDLDEYFCQNTDSDGFVIGTSHPLDFPRVRDHGIAVRPNSETFMSIRPDLTIADSSIFGFSIEKRKCYLAEEYKLRYYSYYTPSNCVDECIANHTFESCHCIQYYMPRFSLLSVLEILYFSTIRVCLRSYARHQNKSSPASAFIAKTSRLFPERNGLPTNYPGSQQSVHLTSPGAATMFGYIPTTGEKFHIIN</sequence>
<evidence type="ECO:0000256" key="3">
    <source>
        <dbReference type="ARBA" id="ARBA00022448"/>
    </source>
</evidence>
<protein>
    <recommendedName>
        <fullName evidence="15">Pickpocket protein 28</fullName>
    </recommendedName>
</protein>
<keyword evidence="6" id="KW-1133">Transmembrane helix</keyword>
<reference evidence="13 14" key="1">
    <citation type="submission" date="2024-08" db="EMBL/GenBank/DDBJ databases">
        <authorList>
            <person name="Cucini C."/>
            <person name="Frati F."/>
        </authorList>
    </citation>
    <scope>NUCLEOTIDE SEQUENCE [LARGE SCALE GENOMIC DNA]</scope>
</reference>
<evidence type="ECO:0000256" key="7">
    <source>
        <dbReference type="ARBA" id="ARBA00023053"/>
    </source>
</evidence>
<keyword evidence="4 12" id="KW-0894">Sodium channel</keyword>
<keyword evidence="8 12" id="KW-0406">Ion transport</keyword>
<evidence type="ECO:0000256" key="4">
    <source>
        <dbReference type="ARBA" id="ARBA00022461"/>
    </source>
</evidence>
<keyword evidence="14" id="KW-1185">Reference proteome</keyword>
<accession>A0ABP1PT59</accession>
<evidence type="ECO:0000256" key="11">
    <source>
        <dbReference type="ARBA" id="ARBA00023303"/>
    </source>
</evidence>
<evidence type="ECO:0000256" key="9">
    <source>
        <dbReference type="ARBA" id="ARBA00023136"/>
    </source>
</evidence>
<name>A0ABP1PT59_9HEXA</name>